<protein>
    <submittedName>
        <fullName evidence="11">General L-amino acid transport system permease protein</fullName>
    </submittedName>
</protein>
<sequence length="390" mass="42338">MFRYLWYDSRARAWLLQGAAIAVVMGGLGWLVWNAQHNLAARGIAMGFGFLAETARFPISESLLAYTPVDSYGRAFLVGLVNTLYISLLVIGASTVLGFLLALARRSRHPLVSALAAVYVEAMRNTPLVLQLLFWYSVLTLNLPAARQAYEPVSGFFLSIRGLFFPAVSLEGNTALFWTSTVVALLVVMAGPALGRRIVRSGPGAGSGSRYAWRRGAWSAAAFIVIFGALAGGIQMHIEKPVLQGFNFVGGSVFTPEFTSLLIGLILYSTAFSGEIIRGGIDAVDNGQWEAARSLGLRPWPTLRQIIVPQAMRVIVPPMTTQFLSIIKNTTLALAVGYPDLSFVIATTINQTGQAVEGIAILMAVYLSISLAISIFMNVYNRRITRTQRP</sequence>
<dbReference type="EMBL" id="FQXE01000002">
    <property type="protein sequence ID" value="SHH12623.1"/>
    <property type="molecule type" value="Genomic_DNA"/>
</dbReference>
<dbReference type="STRING" id="658167.SAMN04488135_102254"/>
<evidence type="ECO:0000259" key="10">
    <source>
        <dbReference type="PROSITE" id="PS50928"/>
    </source>
</evidence>
<dbReference type="RefSeq" id="WP_073101897.1">
    <property type="nucleotide sequence ID" value="NZ_FQXE01000002.1"/>
</dbReference>
<dbReference type="InterPro" id="IPR010065">
    <property type="entry name" value="AA_ABC_transptr_permease_3TM"/>
</dbReference>
<dbReference type="Gene3D" id="1.10.3720.10">
    <property type="entry name" value="MetI-like"/>
    <property type="match status" value="1"/>
</dbReference>
<feature type="transmembrane region" description="Helical" evidence="9">
    <location>
        <begin position="248"/>
        <end position="268"/>
    </location>
</feature>
<proteinExistence type="inferred from homology"/>
<accession>A0A1M5QGK3</accession>
<dbReference type="AlphaFoldDB" id="A0A1M5QGK3"/>
<reference evidence="11 12" key="1">
    <citation type="submission" date="2016-11" db="EMBL/GenBank/DDBJ databases">
        <authorList>
            <person name="Jaros S."/>
            <person name="Januszkiewicz K."/>
            <person name="Wedrychowicz H."/>
        </authorList>
    </citation>
    <scope>NUCLEOTIDE SEQUENCE [LARGE SCALE GENOMIC DNA]</scope>
    <source>
        <strain evidence="11 12">CGMCC 1.10190</strain>
    </source>
</reference>
<evidence type="ECO:0000256" key="9">
    <source>
        <dbReference type="RuleBase" id="RU363032"/>
    </source>
</evidence>
<evidence type="ECO:0000313" key="12">
    <source>
        <dbReference type="Proteomes" id="UP000184226"/>
    </source>
</evidence>
<evidence type="ECO:0000256" key="3">
    <source>
        <dbReference type="ARBA" id="ARBA00022448"/>
    </source>
</evidence>
<name>A0A1M5QGK3_9BURK</name>
<dbReference type="OrthoDB" id="9808531at2"/>
<evidence type="ECO:0000256" key="6">
    <source>
        <dbReference type="ARBA" id="ARBA00022970"/>
    </source>
</evidence>
<feature type="transmembrane region" description="Helical" evidence="9">
    <location>
        <begin position="332"/>
        <end position="353"/>
    </location>
</feature>
<dbReference type="GO" id="GO:0006865">
    <property type="term" value="P:amino acid transport"/>
    <property type="evidence" value="ECO:0007669"/>
    <property type="project" value="UniProtKB-KW"/>
</dbReference>
<dbReference type="PANTHER" id="PTHR30614:SF37">
    <property type="entry name" value="AMINO-ACID ABC TRANSPORTER PERMEASE PROTEIN YHDX-RELATED"/>
    <property type="match status" value="1"/>
</dbReference>
<gene>
    <name evidence="11" type="ORF">SAMN04488135_102254</name>
</gene>
<feature type="transmembrane region" description="Helical" evidence="9">
    <location>
        <begin position="84"/>
        <end position="104"/>
    </location>
</feature>
<dbReference type="SUPFAM" id="SSF161098">
    <property type="entry name" value="MetI-like"/>
    <property type="match status" value="1"/>
</dbReference>
<dbReference type="PANTHER" id="PTHR30614">
    <property type="entry name" value="MEMBRANE COMPONENT OF AMINO ACID ABC TRANSPORTER"/>
    <property type="match status" value="1"/>
</dbReference>
<keyword evidence="12" id="KW-1185">Reference proteome</keyword>
<dbReference type="InterPro" id="IPR043429">
    <property type="entry name" value="ArtM/GltK/GlnP/TcyL/YhdX-like"/>
</dbReference>
<dbReference type="Proteomes" id="UP000184226">
    <property type="component" value="Unassembled WGS sequence"/>
</dbReference>
<comment type="similarity">
    <text evidence="2">Belongs to the binding-protein-dependent transport system permease family. HisMQ subfamily.</text>
</comment>
<evidence type="ECO:0000256" key="4">
    <source>
        <dbReference type="ARBA" id="ARBA00022475"/>
    </source>
</evidence>
<evidence type="ECO:0000313" key="11">
    <source>
        <dbReference type="EMBL" id="SHH12623.1"/>
    </source>
</evidence>
<keyword evidence="4" id="KW-1003">Cell membrane</keyword>
<organism evidence="11 12">
    <name type="scientific">Pollutimonas bauzanensis</name>
    <dbReference type="NCBI Taxonomy" id="658167"/>
    <lineage>
        <taxon>Bacteria</taxon>
        <taxon>Pseudomonadati</taxon>
        <taxon>Pseudomonadota</taxon>
        <taxon>Betaproteobacteria</taxon>
        <taxon>Burkholderiales</taxon>
        <taxon>Alcaligenaceae</taxon>
        <taxon>Pollutimonas</taxon>
    </lineage>
</organism>
<feature type="transmembrane region" description="Helical" evidence="9">
    <location>
        <begin position="216"/>
        <end position="236"/>
    </location>
</feature>
<evidence type="ECO:0000256" key="7">
    <source>
        <dbReference type="ARBA" id="ARBA00022989"/>
    </source>
</evidence>
<dbReference type="PROSITE" id="PS50928">
    <property type="entry name" value="ABC_TM1"/>
    <property type="match status" value="1"/>
</dbReference>
<dbReference type="InterPro" id="IPR000515">
    <property type="entry name" value="MetI-like"/>
</dbReference>
<feature type="domain" description="ABC transmembrane type-1" evidence="10">
    <location>
        <begin position="80"/>
        <end position="377"/>
    </location>
</feature>
<keyword evidence="3 9" id="KW-0813">Transport</keyword>
<dbReference type="GO" id="GO:0043190">
    <property type="term" value="C:ATP-binding cassette (ABC) transporter complex"/>
    <property type="evidence" value="ECO:0007669"/>
    <property type="project" value="InterPro"/>
</dbReference>
<evidence type="ECO:0000256" key="8">
    <source>
        <dbReference type="ARBA" id="ARBA00023136"/>
    </source>
</evidence>
<dbReference type="InterPro" id="IPR035906">
    <property type="entry name" value="MetI-like_sf"/>
</dbReference>
<evidence type="ECO:0000256" key="2">
    <source>
        <dbReference type="ARBA" id="ARBA00010072"/>
    </source>
</evidence>
<dbReference type="Pfam" id="PF00528">
    <property type="entry name" value="BPD_transp_1"/>
    <property type="match status" value="1"/>
</dbReference>
<feature type="transmembrane region" description="Helical" evidence="9">
    <location>
        <begin position="359"/>
        <end position="380"/>
    </location>
</feature>
<keyword evidence="8 9" id="KW-0472">Membrane</keyword>
<keyword evidence="5 9" id="KW-0812">Transmembrane</keyword>
<dbReference type="CDD" id="cd06261">
    <property type="entry name" value="TM_PBP2"/>
    <property type="match status" value="1"/>
</dbReference>
<evidence type="ECO:0000256" key="5">
    <source>
        <dbReference type="ARBA" id="ARBA00022692"/>
    </source>
</evidence>
<evidence type="ECO:0000256" key="1">
    <source>
        <dbReference type="ARBA" id="ARBA00004429"/>
    </source>
</evidence>
<keyword evidence="6" id="KW-0029">Amino-acid transport</keyword>
<keyword evidence="7 9" id="KW-1133">Transmembrane helix</keyword>
<dbReference type="GO" id="GO:0022857">
    <property type="term" value="F:transmembrane transporter activity"/>
    <property type="evidence" value="ECO:0007669"/>
    <property type="project" value="InterPro"/>
</dbReference>
<dbReference type="NCBIfam" id="TIGR01726">
    <property type="entry name" value="HEQRo_perm_3TM"/>
    <property type="match status" value="1"/>
</dbReference>
<feature type="transmembrane region" description="Helical" evidence="9">
    <location>
        <begin position="12"/>
        <end position="33"/>
    </location>
</feature>
<feature type="transmembrane region" description="Helical" evidence="9">
    <location>
        <begin position="175"/>
        <end position="195"/>
    </location>
</feature>
<comment type="subcellular location">
    <subcellularLocation>
        <location evidence="1">Cell inner membrane</location>
        <topology evidence="1">Multi-pass membrane protein</topology>
    </subcellularLocation>
    <subcellularLocation>
        <location evidence="9">Cell membrane</location>
        <topology evidence="9">Multi-pass membrane protein</topology>
    </subcellularLocation>
</comment>